<protein>
    <submittedName>
        <fullName evidence="1">Uncharacterized protein</fullName>
    </submittedName>
</protein>
<dbReference type="AlphaFoldDB" id="A0A6L6YFX3"/>
<organism evidence="1 2">
    <name type="scientific">Parasutterella muris</name>
    <dbReference type="NCBI Taxonomy" id="2565572"/>
    <lineage>
        <taxon>Bacteria</taxon>
        <taxon>Pseudomonadati</taxon>
        <taxon>Pseudomonadota</taxon>
        <taxon>Betaproteobacteria</taxon>
        <taxon>Burkholderiales</taxon>
        <taxon>Sutterellaceae</taxon>
        <taxon>Parasutterella</taxon>
    </lineage>
</organism>
<evidence type="ECO:0000313" key="2">
    <source>
        <dbReference type="Proteomes" id="UP000472580"/>
    </source>
</evidence>
<gene>
    <name evidence="1" type="ORF">E5987_05310</name>
</gene>
<reference evidence="1 2" key="1">
    <citation type="submission" date="2019-12" db="EMBL/GenBank/DDBJ databases">
        <title>Microbes associate with the intestines of laboratory mice.</title>
        <authorList>
            <person name="Navarre W."/>
            <person name="Wong E."/>
        </authorList>
    </citation>
    <scope>NUCLEOTIDE SEQUENCE [LARGE SCALE GENOMIC DNA]</scope>
    <source>
        <strain evidence="1 2">NM82_D38</strain>
    </source>
</reference>
<sequence>MRSSTPMRLHFEGSGLDSHQMSVRELAPSLIALNKLIKSLNDDIHGDKATAQLQVKTLKPGSFGLDLLLDAGFLEQVKDLLTCNATYAFINAHEIIQIMLELFVLKRWLAGRKPDLIEEKIGKDDEHNVEITIKEEKLAVDHRTYNLYFHHPEIRDDLNSFASPLASAGVDKMQLSSTRRQFVLTRNDYQSFIADPEDKDFSENILQNVALLLKSPYFEKDKKWKVLMGDQSIFVSIEDVAFMNQVLSREETFATGDALVADIVMTQSIENNKIVTSYKVTKVLEHKNSLQQLSMLLF</sequence>
<dbReference type="Proteomes" id="UP000472580">
    <property type="component" value="Unassembled WGS sequence"/>
</dbReference>
<accession>A0A6L6YFX3</accession>
<name>A0A6L6YFX3_9BURK</name>
<evidence type="ECO:0000313" key="1">
    <source>
        <dbReference type="EMBL" id="MVX56625.1"/>
    </source>
</evidence>
<keyword evidence="2" id="KW-1185">Reference proteome</keyword>
<proteinExistence type="predicted"/>
<dbReference type="EMBL" id="WSRP01000013">
    <property type="protein sequence ID" value="MVX56625.1"/>
    <property type="molecule type" value="Genomic_DNA"/>
</dbReference>
<comment type="caution">
    <text evidence="1">The sequence shown here is derived from an EMBL/GenBank/DDBJ whole genome shotgun (WGS) entry which is preliminary data.</text>
</comment>
<dbReference type="OrthoDB" id="6400380at2"/>
<dbReference type="RefSeq" id="WP_160335059.1">
    <property type="nucleotide sequence ID" value="NZ_CALPCR010000001.1"/>
</dbReference>